<gene>
    <name evidence="4" type="ORF">L2725_07885</name>
</gene>
<dbReference type="EMBL" id="JAKIKT010000002">
    <property type="protein sequence ID" value="MCL2913711.1"/>
    <property type="molecule type" value="Genomic_DNA"/>
</dbReference>
<evidence type="ECO:0000313" key="4">
    <source>
        <dbReference type="EMBL" id="MCL2913711.1"/>
    </source>
</evidence>
<dbReference type="PANTHER" id="PTHR43751">
    <property type="entry name" value="SULFATASE"/>
    <property type="match status" value="1"/>
</dbReference>
<proteinExistence type="inferred from homology"/>
<comment type="caution">
    <text evidence="4">The sequence shown here is derived from an EMBL/GenBank/DDBJ whole genome shotgun (WGS) entry which is preliminary data.</text>
</comment>
<dbReference type="Gene3D" id="3.30.1120.10">
    <property type="match status" value="1"/>
</dbReference>
<comment type="similarity">
    <text evidence="1">Belongs to the sulfatase family.</text>
</comment>
<dbReference type="PROSITE" id="PS51257">
    <property type="entry name" value="PROKAR_LIPOPROTEIN"/>
    <property type="match status" value="1"/>
</dbReference>
<evidence type="ECO:0000259" key="3">
    <source>
        <dbReference type="Pfam" id="PF00884"/>
    </source>
</evidence>
<name>A0ABT0N756_9GAMM</name>
<dbReference type="PANTHER" id="PTHR43751:SF3">
    <property type="entry name" value="SULFATASE N-TERMINAL DOMAIN-CONTAINING PROTEIN"/>
    <property type="match status" value="1"/>
</dbReference>
<dbReference type="InterPro" id="IPR017850">
    <property type="entry name" value="Alkaline_phosphatase_core_sf"/>
</dbReference>
<dbReference type="InterPro" id="IPR052701">
    <property type="entry name" value="GAG_Ulvan_Degrading_Sulfatases"/>
</dbReference>
<keyword evidence="2" id="KW-0378">Hydrolase</keyword>
<evidence type="ECO:0000256" key="2">
    <source>
        <dbReference type="ARBA" id="ARBA00022801"/>
    </source>
</evidence>
<protein>
    <submittedName>
        <fullName evidence="4">Arylsulfatase</fullName>
    </submittedName>
</protein>
<organism evidence="4 5">
    <name type="scientific">Shewanella corallii</name>
    <dbReference type="NCBI Taxonomy" id="560080"/>
    <lineage>
        <taxon>Bacteria</taxon>
        <taxon>Pseudomonadati</taxon>
        <taxon>Pseudomonadota</taxon>
        <taxon>Gammaproteobacteria</taxon>
        <taxon>Alteromonadales</taxon>
        <taxon>Shewanellaceae</taxon>
        <taxon>Shewanella</taxon>
    </lineage>
</organism>
<evidence type="ECO:0000313" key="5">
    <source>
        <dbReference type="Proteomes" id="UP001202831"/>
    </source>
</evidence>
<dbReference type="PROSITE" id="PS00523">
    <property type="entry name" value="SULFATASE_1"/>
    <property type="match status" value="1"/>
</dbReference>
<dbReference type="RefSeq" id="WP_249248437.1">
    <property type="nucleotide sequence ID" value="NZ_JAKIKT010000002.1"/>
</dbReference>
<dbReference type="Proteomes" id="UP001202831">
    <property type="component" value="Unassembled WGS sequence"/>
</dbReference>
<reference evidence="4 5" key="1">
    <citation type="submission" date="2022-01" db="EMBL/GenBank/DDBJ databases">
        <title>Whole genome-based taxonomy of the Shewanellaceae.</title>
        <authorList>
            <person name="Martin-Rodriguez A.J."/>
        </authorList>
    </citation>
    <scope>NUCLEOTIDE SEQUENCE [LARGE SCALE GENOMIC DNA]</scope>
    <source>
        <strain evidence="4 5">DSM 21332</strain>
    </source>
</reference>
<dbReference type="SUPFAM" id="SSF53649">
    <property type="entry name" value="Alkaline phosphatase-like"/>
    <property type="match status" value="1"/>
</dbReference>
<feature type="domain" description="Sulfatase N-terminal" evidence="3">
    <location>
        <begin position="33"/>
        <end position="385"/>
    </location>
</feature>
<keyword evidence="5" id="KW-1185">Reference proteome</keyword>
<dbReference type="Pfam" id="PF00884">
    <property type="entry name" value="Sulfatase"/>
    <property type="match status" value="1"/>
</dbReference>
<sequence length="496" mass="54817">MQRVLLLVGAVSLGLAGCAPPESPSALDKTSRPNVIYILADDLGIGDIGAYGQQKIRTPNIDRLAAEGMRFSRHYSGSAVCAPSRASLMTGMDMGHAAVRGNYQQKKVPATPDFQGQYPLPQGSFTLAHLFQDAGYQTGAFGKWGLGSLQSSGNPQAMGFDEFYGYLDQRNAHNYFPGFLWHNRRMDSLQNPPINVHPRTDSAGDYQEYMGPDYAPYLIVARAKEFIRKHKDEAFFLYLPFVVPHAALQIPDTELEGYDFDETPHMVTDRSDYTPHPRPRAARAAMISRMDRDVGEVMALLQELELDSNTLVLFSSDNGAATAGGSDIEFFNSTNGLRGEKATLYEGGIRAPLIARWPGQVEPGSHSGVVSAFWDILPTFAELLGKTVPADIQGKSVLSSMLEQDQTQIHDALYWEFHSKNPSQAVIMGDWKAIRHYHKTEGRGRALSAGPIALYNLARDPAETNNLASLHPELVQQAEQLMAQRQVSPRDEWNFN</sequence>
<dbReference type="InterPro" id="IPR024607">
    <property type="entry name" value="Sulfatase_CS"/>
</dbReference>
<dbReference type="CDD" id="cd16145">
    <property type="entry name" value="ARS_like"/>
    <property type="match status" value="1"/>
</dbReference>
<accession>A0ABT0N756</accession>
<dbReference type="InterPro" id="IPR000917">
    <property type="entry name" value="Sulfatase_N"/>
</dbReference>
<dbReference type="Gene3D" id="3.40.720.10">
    <property type="entry name" value="Alkaline Phosphatase, subunit A"/>
    <property type="match status" value="1"/>
</dbReference>
<evidence type="ECO:0000256" key="1">
    <source>
        <dbReference type="ARBA" id="ARBA00008779"/>
    </source>
</evidence>